<dbReference type="CDD" id="cd23024">
    <property type="entry name" value="zf-HIT_ZNHIT2-3"/>
    <property type="match status" value="1"/>
</dbReference>
<protein>
    <recommendedName>
        <fullName evidence="2">HIT-type domain-containing protein</fullName>
    </recommendedName>
</protein>
<dbReference type="Proteomes" id="UP000267029">
    <property type="component" value="Unassembled WGS sequence"/>
</dbReference>
<evidence type="ECO:0000256" key="1">
    <source>
        <dbReference type="PROSITE-ProRule" id="PRU00453"/>
    </source>
</evidence>
<dbReference type="InterPro" id="IPR048371">
    <property type="entry name" value="ZNHIT3_C"/>
</dbReference>
<feature type="domain" description="HIT-type" evidence="2">
    <location>
        <begin position="11"/>
        <end position="43"/>
    </location>
</feature>
<dbReference type="Gene3D" id="3.30.60.190">
    <property type="match status" value="1"/>
</dbReference>
<name>A0A0R3UQI9_MESCO</name>
<sequence length="138" mass="15676">MEGLPKVQSLCEICETAPWIYKCSKCFLKHCSLGCYNKHKSTCVSSVGLESKEEEEAALVPLDLGDNCSDYIPTRILENLQNSKRLKELLSNRHLRRYLTCLDSSRHPAAAIEKAMKEPLFIEFADECLRVINQPQSN</sequence>
<reference evidence="3 4" key="1">
    <citation type="submission" date="2018-10" db="EMBL/GenBank/DDBJ databases">
        <authorList>
            <consortium name="Pathogen Informatics"/>
        </authorList>
    </citation>
    <scope>NUCLEOTIDE SEQUENCE [LARGE SCALE GENOMIC DNA]</scope>
</reference>
<dbReference type="PROSITE" id="PS51083">
    <property type="entry name" value="ZF_HIT"/>
    <property type="match status" value="1"/>
</dbReference>
<organism evidence="3 4">
    <name type="scientific">Mesocestoides corti</name>
    <name type="common">Flatworm</name>
    <dbReference type="NCBI Taxonomy" id="53468"/>
    <lineage>
        <taxon>Eukaryota</taxon>
        <taxon>Metazoa</taxon>
        <taxon>Spiralia</taxon>
        <taxon>Lophotrochozoa</taxon>
        <taxon>Platyhelminthes</taxon>
        <taxon>Cestoda</taxon>
        <taxon>Eucestoda</taxon>
        <taxon>Cyclophyllidea</taxon>
        <taxon>Mesocestoididae</taxon>
        <taxon>Mesocestoides</taxon>
    </lineage>
</organism>
<dbReference type="Pfam" id="PF21373">
    <property type="entry name" value="ZNHIT3_C"/>
    <property type="match status" value="1"/>
</dbReference>
<keyword evidence="1" id="KW-0862">Zinc</keyword>
<dbReference type="GO" id="GO:0008270">
    <property type="term" value="F:zinc ion binding"/>
    <property type="evidence" value="ECO:0007669"/>
    <property type="project" value="UniProtKB-UniRule"/>
</dbReference>
<accession>A0A0R3UQI9</accession>
<dbReference type="SUPFAM" id="SSF144232">
    <property type="entry name" value="HIT/MYND zinc finger-like"/>
    <property type="match status" value="1"/>
</dbReference>
<evidence type="ECO:0000259" key="2">
    <source>
        <dbReference type="PROSITE" id="PS51083"/>
    </source>
</evidence>
<evidence type="ECO:0000313" key="4">
    <source>
        <dbReference type="Proteomes" id="UP000267029"/>
    </source>
</evidence>
<proteinExistence type="predicted"/>
<dbReference type="AlphaFoldDB" id="A0A0R3UQI9"/>
<evidence type="ECO:0000313" key="3">
    <source>
        <dbReference type="EMBL" id="VDD84142.1"/>
    </source>
</evidence>
<keyword evidence="1" id="KW-0863">Zinc-finger</keyword>
<dbReference type="Pfam" id="PF04438">
    <property type="entry name" value="zf-HIT"/>
    <property type="match status" value="1"/>
</dbReference>
<dbReference type="InterPro" id="IPR007529">
    <property type="entry name" value="Znf_HIT"/>
</dbReference>
<dbReference type="STRING" id="53468.A0A0R3UQI9"/>
<keyword evidence="1" id="KW-0479">Metal-binding</keyword>
<gene>
    <name evidence="3" type="ORF">MCOS_LOCUS10145</name>
</gene>
<dbReference type="OrthoDB" id="18412at2759"/>
<dbReference type="EMBL" id="UXSR01006026">
    <property type="protein sequence ID" value="VDD84142.1"/>
    <property type="molecule type" value="Genomic_DNA"/>
</dbReference>
<keyword evidence="4" id="KW-1185">Reference proteome</keyword>